<dbReference type="PANTHER" id="PTHR42743">
    <property type="entry name" value="AMINO-ACID AMINOTRANSFERASE"/>
    <property type="match status" value="1"/>
</dbReference>
<dbReference type="EMBL" id="CP013023">
    <property type="protein sequence ID" value="ANF95134.1"/>
    <property type="molecule type" value="Genomic_DNA"/>
</dbReference>
<dbReference type="InterPro" id="IPR043131">
    <property type="entry name" value="BCAT-like_N"/>
</dbReference>
<dbReference type="Gene3D" id="3.20.10.10">
    <property type="entry name" value="D-amino Acid Aminotransferase, subunit A, domain 2"/>
    <property type="match status" value="1"/>
</dbReference>
<dbReference type="FunFam" id="3.20.10.10:FF:000002">
    <property type="entry name" value="D-alanine aminotransferase"/>
    <property type="match status" value="1"/>
</dbReference>
<dbReference type="InterPro" id="IPR018300">
    <property type="entry name" value="Aminotrans_IV_CS"/>
</dbReference>
<comment type="cofactor">
    <cofactor evidence="1 6">
        <name>pyridoxal 5'-phosphate</name>
        <dbReference type="ChEBI" id="CHEBI:597326"/>
    </cofactor>
</comment>
<dbReference type="RefSeq" id="WP_060531776.1">
    <property type="nucleotide sequence ID" value="NZ_CP013023.1"/>
</dbReference>
<keyword evidence="8" id="KW-1185">Reference proteome</keyword>
<dbReference type="PANTHER" id="PTHR42743:SF11">
    <property type="entry name" value="AMINODEOXYCHORISMATE LYASE"/>
    <property type="match status" value="1"/>
</dbReference>
<dbReference type="STRING" id="1616788.AR543_03160"/>
<keyword evidence="4 6" id="KW-0663">Pyridoxal phosphate</keyword>
<accession>A0A172ZBV7</accession>
<dbReference type="GO" id="GO:0016829">
    <property type="term" value="F:lyase activity"/>
    <property type="evidence" value="ECO:0007669"/>
    <property type="project" value="UniProtKB-KW"/>
</dbReference>
<dbReference type="GO" id="GO:0005829">
    <property type="term" value="C:cytosol"/>
    <property type="evidence" value="ECO:0007669"/>
    <property type="project" value="TreeGrafter"/>
</dbReference>
<dbReference type="GO" id="GO:0046394">
    <property type="term" value="P:carboxylic acid biosynthetic process"/>
    <property type="evidence" value="ECO:0007669"/>
    <property type="project" value="UniProtKB-ARBA"/>
</dbReference>
<evidence type="ECO:0000256" key="6">
    <source>
        <dbReference type="RuleBase" id="RU004516"/>
    </source>
</evidence>
<gene>
    <name evidence="7" type="ORF">AR543_03160</name>
</gene>
<comment type="subunit">
    <text evidence="3">Homodimer.</text>
</comment>
<keyword evidence="7" id="KW-0456">Lyase</keyword>
<evidence type="ECO:0000313" key="7">
    <source>
        <dbReference type="EMBL" id="ANF95134.1"/>
    </source>
</evidence>
<evidence type="ECO:0000313" key="8">
    <source>
        <dbReference type="Proteomes" id="UP000078148"/>
    </source>
</evidence>
<evidence type="ECO:0000256" key="1">
    <source>
        <dbReference type="ARBA" id="ARBA00001933"/>
    </source>
</evidence>
<name>A0A172ZBV7_9BACL</name>
<dbReference type="Gene3D" id="3.30.470.10">
    <property type="match status" value="1"/>
</dbReference>
<comment type="similarity">
    <text evidence="2 5">Belongs to the class-IV pyridoxal-phosphate-dependent aminotransferase family.</text>
</comment>
<dbReference type="KEGG" id="pbv:AR543_03160"/>
<dbReference type="GO" id="GO:0008652">
    <property type="term" value="P:amino acid biosynthetic process"/>
    <property type="evidence" value="ECO:0007669"/>
    <property type="project" value="UniProtKB-ARBA"/>
</dbReference>
<dbReference type="SUPFAM" id="SSF56752">
    <property type="entry name" value="D-aminoacid aminotransferase-like PLP-dependent enzymes"/>
    <property type="match status" value="1"/>
</dbReference>
<dbReference type="InterPro" id="IPR001544">
    <property type="entry name" value="Aminotrans_IV"/>
</dbReference>
<reference evidence="7 8" key="2">
    <citation type="journal article" date="2016" name="Int. J. Syst. Evol. Microbiol.">
        <title>Paenibacillus bovis sp. nov., isolated from raw yak (Bos grunniens) milk.</title>
        <authorList>
            <person name="Gao C."/>
            <person name="Han J."/>
            <person name="Liu Z."/>
            <person name="Xu X."/>
            <person name="Hang F."/>
            <person name="Wu Z."/>
        </authorList>
    </citation>
    <scope>NUCLEOTIDE SEQUENCE [LARGE SCALE GENOMIC DNA]</scope>
    <source>
        <strain evidence="7 8">BD3526</strain>
    </source>
</reference>
<evidence type="ECO:0000256" key="4">
    <source>
        <dbReference type="ARBA" id="ARBA00022898"/>
    </source>
</evidence>
<evidence type="ECO:0000256" key="3">
    <source>
        <dbReference type="ARBA" id="ARBA00011738"/>
    </source>
</evidence>
<dbReference type="PROSITE" id="PS00770">
    <property type="entry name" value="AA_TRANSFER_CLASS_4"/>
    <property type="match status" value="1"/>
</dbReference>
<evidence type="ECO:0000256" key="5">
    <source>
        <dbReference type="RuleBase" id="RU004106"/>
    </source>
</evidence>
<dbReference type="CDD" id="cd00449">
    <property type="entry name" value="PLPDE_IV"/>
    <property type="match status" value="1"/>
</dbReference>
<organism evidence="7 8">
    <name type="scientific">Paenibacillus bovis</name>
    <dbReference type="NCBI Taxonomy" id="1616788"/>
    <lineage>
        <taxon>Bacteria</taxon>
        <taxon>Bacillati</taxon>
        <taxon>Bacillota</taxon>
        <taxon>Bacilli</taxon>
        <taxon>Bacillales</taxon>
        <taxon>Paenibacillaceae</taxon>
        <taxon>Paenibacillus</taxon>
    </lineage>
</organism>
<dbReference type="Proteomes" id="UP000078148">
    <property type="component" value="Chromosome"/>
</dbReference>
<reference evidence="8" key="1">
    <citation type="submission" date="2015-10" db="EMBL/GenBank/DDBJ databases">
        <title>Genome of Paenibacillus bovis sp. nov.</title>
        <authorList>
            <person name="Wu Z."/>
            <person name="Gao C."/>
            <person name="Liu Z."/>
            <person name="Zheng H."/>
        </authorList>
    </citation>
    <scope>NUCLEOTIDE SEQUENCE [LARGE SCALE GENOMIC DNA]</scope>
    <source>
        <strain evidence="8">BD3526</strain>
    </source>
</reference>
<dbReference type="InterPro" id="IPR043132">
    <property type="entry name" value="BCAT-like_C"/>
</dbReference>
<dbReference type="InterPro" id="IPR050571">
    <property type="entry name" value="Class-IV_PLP-Dep_Aminotrnsfr"/>
</dbReference>
<evidence type="ECO:0000256" key="2">
    <source>
        <dbReference type="ARBA" id="ARBA00009320"/>
    </source>
</evidence>
<protein>
    <submittedName>
        <fullName evidence="7">4-amino-4-deoxychorismate lyase</fullName>
    </submittedName>
</protein>
<dbReference type="AlphaFoldDB" id="A0A172ZBV7"/>
<proteinExistence type="inferred from homology"/>
<dbReference type="InterPro" id="IPR036038">
    <property type="entry name" value="Aminotransferase-like"/>
</dbReference>
<dbReference type="Pfam" id="PF01063">
    <property type="entry name" value="Aminotran_4"/>
    <property type="match status" value="1"/>
</dbReference>
<sequence>MQYVSINGVITPIDQAVVSVMDHGFLYGMGLFETFRTYNGQPFLLDRHLERLQAGCESLSIRWQADEKQIRLHIHSLMQATDLEEAYIRYTLTAGIDILGLPSGAYEQPTVVIYAKALPDSPRRLQLDSPDSSNPSSAAELESLQQHLSVRSKSLRKLHTLRNTPEGDTRLKSLHYMNSILGKQELLQYGDQPAAGVEGLMFTSRGEIAEGIVSNVFFVKDHRLHTPSLGTGILPGITRAHIIELAGHIDIPVEEGLYSWEDLLAADEIFLTNSIQEIVPVTRLLADDRMYSVQQQAVGMITARLYAAYEKEAYRL</sequence>